<keyword evidence="3" id="KW-0479">Metal-binding</keyword>
<dbReference type="SFLD" id="SFLDS00005">
    <property type="entry name" value="Isoprenoid_Synthase_Type_I"/>
    <property type="match status" value="1"/>
</dbReference>
<evidence type="ECO:0000256" key="1">
    <source>
        <dbReference type="ARBA" id="ARBA00012382"/>
    </source>
</evidence>
<reference evidence="7" key="2">
    <citation type="journal article" date="2013" name="PLoS Genet.">
        <title>Comparative genome structure, secondary metabolite, and effector coding capacity across Cochliobolus pathogens.</title>
        <authorList>
            <person name="Condon B.J."/>
            <person name="Leng Y."/>
            <person name="Wu D."/>
            <person name="Bushley K.E."/>
            <person name="Ohm R.A."/>
            <person name="Otillar R."/>
            <person name="Martin J."/>
            <person name="Schackwitz W."/>
            <person name="Grimwood J."/>
            <person name="MohdZainudin N."/>
            <person name="Xue C."/>
            <person name="Wang R."/>
            <person name="Manning V.A."/>
            <person name="Dhillon B."/>
            <person name="Tu Z.J."/>
            <person name="Steffenson B.J."/>
            <person name="Salamov A."/>
            <person name="Sun H."/>
            <person name="Lowry S."/>
            <person name="LaButti K."/>
            <person name="Han J."/>
            <person name="Copeland A."/>
            <person name="Lindquist E."/>
            <person name="Barry K."/>
            <person name="Schmutz J."/>
            <person name="Baker S.E."/>
            <person name="Ciuffetti L.M."/>
            <person name="Grigoriev I.V."/>
            <person name="Zhong S."/>
            <person name="Turgeon B.G."/>
        </authorList>
    </citation>
    <scope>NUCLEOTIDE SEQUENCE [LARGE SCALE GENOMIC DNA]</scope>
    <source>
        <strain evidence="7">C5 / ATCC 48332 / race O</strain>
    </source>
</reference>
<dbReference type="SMR" id="M2TEG6"/>
<dbReference type="EMBL" id="KB445598">
    <property type="protein sequence ID" value="EMD84919.1"/>
    <property type="molecule type" value="Genomic_DNA"/>
</dbReference>
<dbReference type="Pfam" id="PF19086">
    <property type="entry name" value="Terpene_syn_C_2"/>
    <property type="match status" value="1"/>
</dbReference>
<dbReference type="HOGENOM" id="CLU_014015_10_0_1"/>
<keyword evidence="2" id="KW-0808">Transferase</keyword>
<dbReference type="AlphaFoldDB" id="M2TEG6"/>
<dbReference type="PANTHER" id="PTHR12001:SF72">
    <property type="entry name" value="THIJ_PFPI FAMILY PROTEIN (AFU_ORTHOLOGUE AFUA_3G01210)-RELATED"/>
    <property type="match status" value="1"/>
</dbReference>
<name>M2TEG6_COCH5</name>
<dbReference type="Pfam" id="PF00348">
    <property type="entry name" value="polyprenyl_synt"/>
    <property type="match status" value="1"/>
</dbReference>
<proteinExistence type="predicted"/>
<dbReference type="GO" id="GO:0046165">
    <property type="term" value="P:alcohol biosynthetic process"/>
    <property type="evidence" value="ECO:0007669"/>
    <property type="project" value="UniProtKB-ARBA"/>
</dbReference>
<dbReference type="GO" id="GO:0043386">
    <property type="term" value="P:mycotoxin biosynthetic process"/>
    <property type="evidence" value="ECO:0007669"/>
    <property type="project" value="UniProtKB-ARBA"/>
</dbReference>
<gene>
    <name evidence="6" type="ORF">COCHEDRAFT_1035911</name>
</gene>
<dbReference type="OMA" id="RANNGSM"/>
<dbReference type="Gene3D" id="1.10.600.10">
    <property type="entry name" value="Farnesyl Diphosphate Synthase"/>
    <property type="match status" value="2"/>
</dbReference>
<dbReference type="SUPFAM" id="SSF48576">
    <property type="entry name" value="Terpenoid synthases"/>
    <property type="match status" value="2"/>
</dbReference>
<keyword evidence="4" id="KW-0460">Magnesium</keyword>
<keyword evidence="7" id="KW-1185">Reference proteome</keyword>
<dbReference type="InterPro" id="IPR008949">
    <property type="entry name" value="Isoprenoid_synthase_dom_sf"/>
</dbReference>
<dbReference type="PROSITE" id="PS00444">
    <property type="entry name" value="POLYPRENYL_SYNTHASE_2"/>
    <property type="match status" value="1"/>
</dbReference>
<accession>M2TEG6</accession>
<evidence type="ECO:0000256" key="2">
    <source>
        <dbReference type="ARBA" id="ARBA00022679"/>
    </source>
</evidence>
<dbReference type="GO" id="GO:0046872">
    <property type="term" value="F:metal ion binding"/>
    <property type="evidence" value="ECO:0007669"/>
    <property type="project" value="UniProtKB-KW"/>
</dbReference>
<dbReference type="eggNOG" id="KOG0777">
    <property type="taxonomic scope" value="Eukaryota"/>
</dbReference>
<organism evidence="6 7">
    <name type="scientific">Cochliobolus heterostrophus (strain C5 / ATCC 48332 / race O)</name>
    <name type="common">Southern corn leaf blight fungus</name>
    <name type="synonym">Bipolaris maydis</name>
    <dbReference type="NCBI Taxonomy" id="701091"/>
    <lineage>
        <taxon>Eukaryota</taxon>
        <taxon>Fungi</taxon>
        <taxon>Dikarya</taxon>
        <taxon>Ascomycota</taxon>
        <taxon>Pezizomycotina</taxon>
        <taxon>Dothideomycetes</taxon>
        <taxon>Pleosporomycetidae</taxon>
        <taxon>Pleosporales</taxon>
        <taxon>Pleosporineae</taxon>
        <taxon>Pleosporaceae</taxon>
        <taxon>Bipolaris</taxon>
    </lineage>
</organism>
<dbReference type="Proteomes" id="UP000016936">
    <property type="component" value="Unassembled WGS sequence"/>
</dbReference>
<feature type="region of interest" description="Disordered" evidence="5">
    <location>
        <begin position="329"/>
        <end position="359"/>
    </location>
</feature>
<dbReference type="InterPro" id="IPR033749">
    <property type="entry name" value="Polyprenyl_synt_CS"/>
</dbReference>
<evidence type="ECO:0000313" key="6">
    <source>
        <dbReference type="EMBL" id="EMD84919.1"/>
    </source>
</evidence>
<protein>
    <recommendedName>
        <fullName evidence="1">geranylgeranyl diphosphate synthase</fullName>
        <ecNumber evidence="1">2.5.1.29</ecNumber>
    </recommendedName>
</protein>
<feature type="compositionally biased region" description="Polar residues" evidence="5">
    <location>
        <begin position="330"/>
        <end position="341"/>
    </location>
</feature>
<evidence type="ECO:0000256" key="4">
    <source>
        <dbReference type="ARBA" id="ARBA00022842"/>
    </source>
</evidence>
<dbReference type="STRING" id="701091.M2TEG6"/>
<evidence type="ECO:0000256" key="3">
    <source>
        <dbReference type="ARBA" id="ARBA00022723"/>
    </source>
</evidence>
<evidence type="ECO:0000313" key="7">
    <source>
        <dbReference type="Proteomes" id="UP000016936"/>
    </source>
</evidence>
<reference evidence="6 7" key="1">
    <citation type="journal article" date="2012" name="PLoS Pathog.">
        <title>Diverse lifestyles and strategies of plant pathogenesis encoded in the genomes of eighteen Dothideomycetes fungi.</title>
        <authorList>
            <person name="Ohm R.A."/>
            <person name="Feau N."/>
            <person name="Henrissat B."/>
            <person name="Schoch C.L."/>
            <person name="Horwitz B.A."/>
            <person name="Barry K.W."/>
            <person name="Condon B.J."/>
            <person name="Copeland A.C."/>
            <person name="Dhillon B."/>
            <person name="Glaser F."/>
            <person name="Hesse C.N."/>
            <person name="Kosti I."/>
            <person name="LaButti K."/>
            <person name="Lindquist E.A."/>
            <person name="Lucas S."/>
            <person name="Salamov A.A."/>
            <person name="Bradshaw R.E."/>
            <person name="Ciuffetti L."/>
            <person name="Hamelin R.C."/>
            <person name="Kema G.H.J."/>
            <person name="Lawrence C."/>
            <person name="Scott J.A."/>
            <person name="Spatafora J.W."/>
            <person name="Turgeon B.G."/>
            <person name="de Wit P.J.G.M."/>
            <person name="Zhong S."/>
            <person name="Goodwin S.B."/>
            <person name="Grigoriev I.V."/>
        </authorList>
    </citation>
    <scope>NUCLEOTIDE SEQUENCE [LARGE SCALE GENOMIC DNA]</scope>
    <source>
        <strain evidence="7">C5 / ATCC 48332 / race O</strain>
    </source>
</reference>
<dbReference type="GO" id="GO:0008299">
    <property type="term" value="P:isoprenoid biosynthetic process"/>
    <property type="evidence" value="ECO:0007669"/>
    <property type="project" value="InterPro"/>
</dbReference>
<evidence type="ECO:0000256" key="5">
    <source>
        <dbReference type="SAM" id="MobiDB-lite"/>
    </source>
</evidence>
<dbReference type="EC" id="2.5.1.29" evidence="1"/>
<sequence>MEAIFQYSSPVDIKELSKNGYFSQLMPRINHRDDLANAATRKLLSDWAGMVGDGWESESNSSLSEVGNWCSLVFPETKPERIGTLTYLTDLGLIHDDNTEAMSSDLANQEHKVLSAALNGSDNSSIPGGSRSQKIKNLAAQFLLEAMSIDYEKGTRMIKAYRKKWLEVMDSPPSDAFNDISSYLKFRMSNGGMDPFWAMVLFGMDITLTDDEIKATQHVMDAVDCALVLTNDYYSFDREYAAVKSNPEARIVNGVFLLMQNGGIDEVEARSSIRDLIVEYESQFLVRWKEYQEKNTNMSMNLRRFIEGAGAIVAGNHWWCTVCPRHHSSKTQTAKTPQTHAAPSKPLPAGGPKRTDSATSIDTVSITPQLSQEPLVEPIDYLKSMPSKGVRKALIDSLNVWFDVPTKKVKSIEEIIDTLHQSSLILDDIEDNSGIRRGLPSVHTIYGQAQAINSATYMFVRAVSLTSSGLSPKGLSYLLEGLERLFVGQSWDLYWKHNLICPSKEEYLQMADGKTGSMFRMLVELMEVESLTPCPPKTDKLIFLLGRYFQIRDDYMNLVSKEYAAQKGTCEDLEEGKFSFPIVVCIEDCPPSKGKILGLFRQHAAGQKQQPIGMGDECKNLIMQILNDGGALATTKSYLLTLEDSLKEEIRCLEVKTGKTNSLLTLLIQTLSLTQ</sequence>
<dbReference type="InterPro" id="IPR000092">
    <property type="entry name" value="Polyprenyl_synt"/>
</dbReference>
<dbReference type="PANTHER" id="PTHR12001">
    <property type="entry name" value="GERANYLGERANYL PYROPHOSPHATE SYNTHASE"/>
    <property type="match status" value="1"/>
</dbReference>
<dbReference type="OrthoDB" id="6921389at2759"/>
<dbReference type="GO" id="GO:0004311">
    <property type="term" value="F:geranylgeranyl diphosphate synthase activity"/>
    <property type="evidence" value="ECO:0007669"/>
    <property type="project" value="UniProtKB-EC"/>
</dbReference>
<dbReference type="PROSITE" id="PS00723">
    <property type="entry name" value="POLYPRENYL_SYNTHASE_1"/>
    <property type="match status" value="1"/>
</dbReference>